<gene>
    <name evidence="2" type="primary">RvY_19042-1</name>
    <name evidence="2" type="synonym">RvY_19042.1</name>
    <name evidence="2" type="ORF">RvY_19042</name>
</gene>
<evidence type="ECO:0000256" key="1">
    <source>
        <dbReference type="SAM" id="SignalP"/>
    </source>
</evidence>
<feature type="chain" id="PRO_5008899326" description="SUEL-type lectin domain-containing protein" evidence="1">
    <location>
        <begin position="27"/>
        <end position="312"/>
    </location>
</feature>
<keyword evidence="3" id="KW-1185">Reference proteome</keyword>
<protein>
    <recommendedName>
        <fullName evidence="4">SUEL-type lectin domain-containing protein</fullName>
    </recommendedName>
</protein>
<name>A0A1D1W9B2_RAMVA</name>
<evidence type="ECO:0008006" key="4">
    <source>
        <dbReference type="Google" id="ProtNLM"/>
    </source>
</evidence>
<feature type="signal peptide" evidence="1">
    <location>
        <begin position="1"/>
        <end position="26"/>
    </location>
</feature>
<keyword evidence="1" id="KW-0732">Signal</keyword>
<sequence length="312" mass="33343">MAICGDCAIDLLFLSSLLAFAPPASSQTTTPWGLTNLTSPIRSACFPVFHSRYGMWVDPCHHVVHIPRGWHGTLECTGPASGLSIVGARYGPLCQNVSSQNACRDTCTASNAALRAREICGAGQKQRCRIKARDDLFGNPCPDLPTALVISFTCDYYIWNDEPLVGLNGQHHESSSGGAKLGSSADFQVADDASIFVDSSRCRQPGSSANGFSAVGCQCMGSNWGDQANVAGLNLRAEPGRTLPRNSSAWVNAARQVDNSDLVAQKTFRGFCHSNDNPNFSAERPSVRCARMAPPQSATSCFFGENCCQPTL</sequence>
<accession>A0A1D1W9B2</accession>
<evidence type="ECO:0000313" key="2">
    <source>
        <dbReference type="EMBL" id="GAV09513.1"/>
    </source>
</evidence>
<dbReference type="EMBL" id="BDGG01000023">
    <property type="protein sequence ID" value="GAV09513.1"/>
    <property type="molecule type" value="Genomic_DNA"/>
</dbReference>
<dbReference type="OrthoDB" id="10593373at2759"/>
<comment type="caution">
    <text evidence="2">The sequence shown here is derived from an EMBL/GenBank/DDBJ whole genome shotgun (WGS) entry which is preliminary data.</text>
</comment>
<reference evidence="2 3" key="1">
    <citation type="journal article" date="2016" name="Nat. Commun.">
        <title>Extremotolerant tardigrade genome and improved radiotolerance of human cultured cells by tardigrade-unique protein.</title>
        <authorList>
            <person name="Hashimoto T."/>
            <person name="Horikawa D.D."/>
            <person name="Saito Y."/>
            <person name="Kuwahara H."/>
            <person name="Kozuka-Hata H."/>
            <person name="Shin-I T."/>
            <person name="Minakuchi Y."/>
            <person name="Ohishi K."/>
            <person name="Motoyama A."/>
            <person name="Aizu T."/>
            <person name="Enomoto A."/>
            <person name="Kondo K."/>
            <person name="Tanaka S."/>
            <person name="Hara Y."/>
            <person name="Koshikawa S."/>
            <person name="Sagara H."/>
            <person name="Miura T."/>
            <person name="Yokobori S."/>
            <person name="Miyagawa K."/>
            <person name="Suzuki Y."/>
            <person name="Kubo T."/>
            <person name="Oyama M."/>
            <person name="Kohara Y."/>
            <person name="Fujiyama A."/>
            <person name="Arakawa K."/>
            <person name="Katayama T."/>
            <person name="Toyoda A."/>
            <person name="Kunieda T."/>
        </authorList>
    </citation>
    <scope>NUCLEOTIDE SEQUENCE [LARGE SCALE GENOMIC DNA]</scope>
    <source>
        <strain evidence="2 3">YOKOZUNA-1</strain>
    </source>
</reference>
<organism evidence="2 3">
    <name type="scientific">Ramazzottius varieornatus</name>
    <name type="common">Water bear</name>
    <name type="synonym">Tardigrade</name>
    <dbReference type="NCBI Taxonomy" id="947166"/>
    <lineage>
        <taxon>Eukaryota</taxon>
        <taxon>Metazoa</taxon>
        <taxon>Ecdysozoa</taxon>
        <taxon>Tardigrada</taxon>
        <taxon>Eutardigrada</taxon>
        <taxon>Parachela</taxon>
        <taxon>Hypsibioidea</taxon>
        <taxon>Ramazzottiidae</taxon>
        <taxon>Ramazzottius</taxon>
    </lineage>
</organism>
<dbReference type="InterPro" id="IPR043159">
    <property type="entry name" value="Lectin_gal-bd_sf"/>
</dbReference>
<evidence type="ECO:0000313" key="3">
    <source>
        <dbReference type="Proteomes" id="UP000186922"/>
    </source>
</evidence>
<proteinExistence type="predicted"/>
<dbReference type="AlphaFoldDB" id="A0A1D1W9B2"/>
<dbReference type="Gene3D" id="2.60.120.740">
    <property type="match status" value="1"/>
</dbReference>
<dbReference type="Proteomes" id="UP000186922">
    <property type="component" value="Unassembled WGS sequence"/>
</dbReference>